<name>T0QQ36_SAPDV</name>
<keyword evidence="1" id="KW-0175">Coiled coil</keyword>
<dbReference type="RefSeq" id="XP_008609647.1">
    <property type="nucleotide sequence ID" value="XM_008611425.1"/>
</dbReference>
<proteinExistence type="predicted"/>
<dbReference type="EMBL" id="JH767146">
    <property type="protein sequence ID" value="EQC36866.1"/>
    <property type="molecule type" value="Genomic_DNA"/>
</dbReference>
<feature type="coiled-coil region" evidence="1">
    <location>
        <begin position="815"/>
        <end position="842"/>
    </location>
</feature>
<dbReference type="GO" id="GO:0012507">
    <property type="term" value="C:ER to Golgi transport vesicle membrane"/>
    <property type="evidence" value="ECO:0007669"/>
    <property type="project" value="TreeGrafter"/>
</dbReference>
<dbReference type="GO" id="GO:0006886">
    <property type="term" value="P:intracellular protein transport"/>
    <property type="evidence" value="ECO:0007669"/>
    <property type="project" value="TreeGrafter"/>
</dbReference>
<dbReference type="GO" id="GO:0061025">
    <property type="term" value="P:membrane fusion"/>
    <property type="evidence" value="ECO:0007669"/>
    <property type="project" value="TreeGrafter"/>
</dbReference>
<dbReference type="OrthoDB" id="198977at2759"/>
<evidence type="ECO:0008006" key="5">
    <source>
        <dbReference type="Google" id="ProtNLM"/>
    </source>
</evidence>
<dbReference type="STRING" id="1156394.T0QQ36"/>
<dbReference type="InterPro" id="IPR011989">
    <property type="entry name" value="ARM-like"/>
</dbReference>
<dbReference type="GO" id="GO:0005783">
    <property type="term" value="C:endoplasmic reticulum"/>
    <property type="evidence" value="ECO:0007669"/>
    <property type="project" value="TreeGrafter"/>
</dbReference>
<feature type="compositionally biased region" description="Basic and acidic residues" evidence="2">
    <location>
        <begin position="17"/>
        <end position="28"/>
    </location>
</feature>
<evidence type="ECO:0000313" key="4">
    <source>
        <dbReference type="Proteomes" id="UP000030762"/>
    </source>
</evidence>
<feature type="coiled-coil region" evidence="1">
    <location>
        <begin position="926"/>
        <end position="953"/>
    </location>
</feature>
<organism evidence="3 4">
    <name type="scientific">Saprolegnia diclina (strain VS20)</name>
    <dbReference type="NCBI Taxonomy" id="1156394"/>
    <lineage>
        <taxon>Eukaryota</taxon>
        <taxon>Sar</taxon>
        <taxon>Stramenopiles</taxon>
        <taxon>Oomycota</taxon>
        <taxon>Saprolegniomycetes</taxon>
        <taxon>Saprolegniales</taxon>
        <taxon>Saprolegniaceae</taxon>
        <taxon>Saprolegnia</taxon>
    </lineage>
</organism>
<feature type="region of interest" description="Disordered" evidence="2">
    <location>
        <begin position="12"/>
        <end position="48"/>
    </location>
</feature>
<dbReference type="eggNOG" id="KOG0946">
    <property type="taxonomic scope" value="Eukaryota"/>
</dbReference>
<keyword evidence="4" id="KW-1185">Reference proteome</keyword>
<dbReference type="GO" id="GO:0006888">
    <property type="term" value="P:endoplasmic reticulum to Golgi vesicle-mediated transport"/>
    <property type="evidence" value="ECO:0007669"/>
    <property type="project" value="TreeGrafter"/>
</dbReference>
<feature type="region of interest" description="Disordered" evidence="2">
    <location>
        <begin position="786"/>
        <end position="808"/>
    </location>
</feature>
<dbReference type="Proteomes" id="UP000030762">
    <property type="component" value="Unassembled WGS sequence"/>
</dbReference>
<dbReference type="SUPFAM" id="SSF48371">
    <property type="entry name" value="ARM repeat"/>
    <property type="match status" value="1"/>
</dbReference>
<gene>
    <name evidence="3" type="ORF">SDRG_05696</name>
</gene>
<dbReference type="VEuPathDB" id="FungiDB:SDRG_05696"/>
<accession>T0QQ36</accession>
<feature type="compositionally biased region" description="Low complexity" evidence="2">
    <location>
        <begin position="786"/>
        <end position="799"/>
    </location>
</feature>
<dbReference type="GO" id="GO:0048211">
    <property type="term" value="P:Golgi vesicle docking"/>
    <property type="evidence" value="ECO:0007669"/>
    <property type="project" value="TreeGrafter"/>
</dbReference>
<evidence type="ECO:0000256" key="1">
    <source>
        <dbReference type="SAM" id="Coils"/>
    </source>
</evidence>
<evidence type="ECO:0000256" key="2">
    <source>
        <dbReference type="SAM" id="MobiDB-lite"/>
    </source>
</evidence>
<dbReference type="InterPro" id="IPR016024">
    <property type="entry name" value="ARM-type_fold"/>
</dbReference>
<evidence type="ECO:0000313" key="3">
    <source>
        <dbReference type="EMBL" id="EQC36866.1"/>
    </source>
</evidence>
<dbReference type="GO" id="GO:0005795">
    <property type="term" value="C:Golgi stack"/>
    <property type="evidence" value="ECO:0007669"/>
    <property type="project" value="TreeGrafter"/>
</dbReference>
<dbReference type="PANTHER" id="PTHR10013:SF0">
    <property type="entry name" value="GENERAL VESICULAR TRANSPORT FACTOR P115"/>
    <property type="match status" value="1"/>
</dbReference>
<dbReference type="AlphaFoldDB" id="T0QQ36"/>
<protein>
    <recommendedName>
        <fullName evidence="5">Vesicle tethering protein Uso1/P115-like head domain-containing protein</fullName>
    </recommendedName>
</protein>
<dbReference type="GeneID" id="19946423"/>
<dbReference type="InParanoid" id="T0QQ36"/>
<reference evidence="3 4" key="1">
    <citation type="submission" date="2012-04" db="EMBL/GenBank/DDBJ databases">
        <title>The Genome Sequence of Saprolegnia declina VS20.</title>
        <authorList>
            <consortium name="The Broad Institute Genome Sequencing Platform"/>
            <person name="Russ C."/>
            <person name="Nusbaum C."/>
            <person name="Tyler B."/>
            <person name="van West P."/>
            <person name="Dieguez-Uribeondo J."/>
            <person name="de Bruijn I."/>
            <person name="Tripathy S."/>
            <person name="Jiang R."/>
            <person name="Young S.K."/>
            <person name="Zeng Q."/>
            <person name="Gargeya S."/>
            <person name="Fitzgerald M."/>
            <person name="Haas B."/>
            <person name="Abouelleil A."/>
            <person name="Alvarado L."/>
            <person name="Arachchi H.M."/>
            <person name="Berlin A."/>
            <person name="Chapman S.B."/>
            <person name="Goldberg J."/>
            <person name="Griggs A."/>
            <person name="Gujja S."/>
            <person name="Hansen M."/>
            <person name="Howarth C."/>
            <person name="Imamovic A."/>
            <person name="Larimer J."/>
            <person name="McCowen C."/>
            <person name="Montmayeur A."/>
            <person name="Murphy C."/>
            <person name="Neiman D."/>
            <person name="Pearson M."/>
            <person name="Priest M."/>
            <person name="Roberts A."/>
            <person name="Saif S."/>
            <person name="Shea T."/>
            <person name="Sisk P."/>
            <person name="Sykes S."/>
            <person name="Wortman J."/>
            <person name="Nusbaum C."/>
            <person name="Birren B."/>
        </authorList>
    </citation>
    <scope>NUCLEOTIDE SEQUENCE [LARGE SCALE GENOMIC DNA]</scope>
    <source>
        <strain evidence="3 4">VS20</strain>
    </source>
</reference>
<dbReference type="Gene3D" id="1.25.10.10">
    <property type="entry name" value="Leucine-rich Repeat Variant"/>
    <property type="match status" value="1"/>
</dbReference>
<dbReference type="PANTHER" id="PTHR10013">
    <property type="entry name" value="GENERAL VESICULAR TRANSPORT FACTOR P115"/>
    <property type="match status" value="1"/>
</dbReference>
<sequence length="1029" mass="113381">MQHLMKKFVQSSLDGLPPRHDAEPKRPPELTGLVTPPRISTPPTSGRRHVAKADVTTAIEGFQYAMLLAERKASLTKLQALWDTAEILDEYHALLLPVLLNALVTDPRDTELMEAMLELMQALMTMRPANATLLLNEPNALREILNLMTDPSPWIRGPTVQLIKRVQDGDVQSFASHILDCHEGLRLLLDVVEDKREHIRDTAIQILLHLVTNQSPMAQRHIQQFLAFEDGFARLFQIVDLELEGHGVDSAVLVDCLQVLYHMVHDNVNSQYLLSQTPFIPALFPLLLTAPLAVDDADVEPSDAPTPAIEWTLRLLQALIGPVFHDLTDLDELAQRDQAKRLGEIPSLQSSLAQQPDVIPAVAELAAFGTTADRIAACTLLEAFARDHEGNQLLLLTLPLRESSYFLSSLLRLDVHHEETALSVAATRLVNTVWSSPLVKISLLQHIPAPPHHESGPITPVGQELISILESTIDAILDGTTTATIELTTRDAIKVAWKAMARWRQLIDTIECREFALRIPMAANTVAVPGGLFLNKWLQWLCRACVAPVSKAQYPLCVGLFRVLLASIVQCPRAVAEVASSVPTLTFFFDWARSSSSVDGADVELTGLAAAVLGVVLDTLPTGPAHKGMGQKQFLNLVTDRVGLQRLTDCFTQLQQSDALSSARRPEGFAYPLYDKPFGTLFKHIAEKTRSAILSAYMSDASDEDSSARAYQDLIRMQDAQLTELRRELEAKMPAPSVALEEARAQIDELRRQQEASDTRFRGLRHAFDHVESELAEKEKELASLRGHPPTAPHAPIAPSQAAKSVADEESSLLQLQLESTIARLERQCAEKDDELAAQQAMIDRLTAHKAVLDAKQAPNVDHVAAVQAKMDEMTAAHTATVASLVVQHEQALQQVRADGEMQLQEELRSQGAAHHEAAKTLHSSLQSVQLEKETMAAELDRLRTKVDQLTATKDEVIVSLQAQIDALRAAPTETTAEKSDGDLLLLLGSLEVQYRSFRDVVETELGPAGVEKALRLSEKRGALHKLFS</sequence>
<dbReference type="InterPro" id="IPR024095">
    <property type="entry name" value="Vesicle_P115"/>
</dbReference>